<evidence type="ECO:0000313" key="3">
    <source>
        <dbReference type="Proteomes" id="UP000640489"/>
    </source>
</evidence>
<keyword evidence="3" id="KW-1185">Reference proteome</keyword>
<organism evidence="2 3">
    <name type="scientific">Nocardioides islandensis</name>
    <dbReference type="NCBI Taxonomy" id="433663"/>
    <lineage>
        <taxon>Bacteria</taxon>
        <taxon>Bacillati</taxon>
        <taxon>Actinomycetota</taxon>
        <taxon>Actinomycetes</taxon>
        <taxon>Propionibacteriales</taxon>
        <taxon>Nocardioidaceae</taxon>
        <taxon>Nocardioides</taxon>
    </lineage>
</organism>
<dbReference type="AlphaFoldDB" id="A0A930VDL8"/>
<dbReference type="EMBL" id="JADKPN010000016">
    <property type="protein sequence ID" value="MBF4765534.1"/>
    <property type="molecule type" value="Genomic_DNA"/>
</dbReference>
<dbReference type="InterPro" id="IPR021385">
    <property type="entry name" value="DUF3017"/>
</dbReference>
<comment type="caution">
    <text evidence="2">The sequence shown here is derived from an EMBL/GenBank/DDBJ whole genome shotgun (WGS) entry which is preliminary data.</text>
</comment>
<dbReference type="Proteomes" id="UP000640489">
    <property type="component" value="Unassembled WGS sequence"/>
</dbReference>
<accession>A0A930VDL8</accession>
<evidence type="ECO:0000313" key="2">
    <source>
        <dbReference type="EMBL" id="MBF4765534.1"/>
    </source>
</evidence>
<name>A0A930VDL8_9ACTN</name>
<reference evidence="2" key="1">
    <citation type="submission" date="2020-11" db="EMBL/GenBank/DDBJ databases">
        <title>Nocardioides sp. nov., isolated from Soil of Cynanchum wilfordii Hemsley rhizosphere.</title>
        <authorList>
            <person name="Lee J.-S."/>
            <person name="Suh M.K."/>
            <person name="Kim J.-S."/>
        </authorList>
    </citation>
    <scope>NUCLEOTIDE SEQUENCE</scope>
    <source>
        <strain evidence="2">KCTC 19275</strain>
    </source>
</reference>
<proteinExistence type="predicted"/>
<keyword evidence="1" id="KW-1133">Transmembrane helix</keyword>
<keyword evidence="1" id="KW-0472">Membrane</keyword>
<evidence type="ECO:0000256" key="1">
    <source>
        <dbReference type="SAM" id="Phobius"/>
    </source>
</evidence>
<gene>
    <name evidence="2" type="ORF">ISU07_20585</name>
</gene>
<feature type="transmembrane region" description="Helical" evidence="1">
    <location>
        <begin position="60"/>
        <end position="80"/>
    </location>
</feature>
<sequence length="85" mass="8820">MGGAFYLSILVAAGIALVIAARSDWRLGIQVLGSAILVAALLRLILATRDAGMLAVRNRFLDVFLLTGAGVALIVLASNIPDMPS</sequence>
<keyword evidence="1" id="KW-0812">Transmembrane</keyword>
<protein>
    <submittedName>
        <fullName evidence="2">DUF3017 domain-containing protein</fullName>
    </submittedName>
</protein>
<dbReference type="Pfam" id="PF11222">
    <property type="entry name" value="DUF3017"/>
    <property type="match status" value="1"/>
</dbReference>
<feature type="transmembrane region" description="Helical" evidence="1">
    <location>
        <begin position="30"/>
        <end position="48"/>
    </location>
</feature>